<evidence type="ECO:0000259" key="10">
    <source>
        <dbReference type="PROSITE" id="PS51705"/>
    </source>
</evidence>
<dbReference type="InterPro" id="IPR042108">
    <property type="entry name" value="GTPase_HflX_N_sf"/>
</dbReference>
<organism evidence="11 12">
    <name type="scientific">Dictyobacter vulcani</name>
    <dbReference type="NCBI Taxonomy" id="2607529"/>
    <lineage>
        <taxon>Bacteria</taxon>
        <taxon>Bacillati</taxon>
        <taxon>Chloroflexota</taxon>
        <taxon>Ktedonobacteria</taxon>
        <taxon>Ktedonobacterales</taxon>
        <taxon>Dictyobacteraceae</taxon>
        <taxon>Dictyobacter</taxon>
    </lineage>
</organism>
<keyword evidence="12" id="KW-1185">Reference proteome</keyword>
<comment type="similarity">
    <text evidence="6">Belongs to the TRAFAC class OBG-HflX-like GTPase superfamily. HflX GTPase family.</text>
</comment>
<comment type="subunit">
    <text evidence="6">Monomer. Associates with the 50S ribosomal subunit.</text>
</comment>
<dbReference type="InterPro" id="IPR025121">
    <property type="entry name" value="GTPase_HflX_N"/>
</dbReference>
<name>A0A5J4KQJ9_9CHLR</name>
<feature type="domain" description="Hflx-type G" evidence="10">
    <location>
        <begin position="222"/>
        <end position="390"/>
    </location>
</feature>
<keyword evidence="1 6" id="KW-0963">Cytoplasm</keyword>
<feature type="binding site" evidence="7">
    <location>
        <begin position="342"/>
        <end position="345"/>
    </location>
    <ligand>
        <name>GTP</name>
        <dbReference type="ChEBI" id="CHEBI:37565"/>
    </ligand>
</feature>
<feature type="region of interest" description="Disordered" evidence="9">
    <location>
        <begin position="1"/>
        <end position="22"/>
    </location>
</feature>
<comment type="subcellular location">
    <subcellularLocation>
        <location evidence="6">Cytoplasm</location>
    </subcellularLocation>
    <text evidence="6">May associate with membranes.</text>
</comment>
<evidence type="ECO:0000256" key="1">
    <source>
        <dbReference type="ARBA" id="ARBA00022490"/>
    </source>
</evidence>
<evidence type="ECO:0000256" key="5">
    <source>
        <dbReference type="ARBA" id="ARBA00023134"/>
    </source>
</evidence>
<evidence type="ECO:0000256" key="7">
    <source>
        <dbReference type="PIRSR" id="PIRSR006809-1"/>
    </source>
</evidence>
<dbReference type="Proteomes" id="UP000326912">
    <property type="component" value="Unassembled WGS sequence"/>
</dbReference>
<evidence type="ECO:0000256" key="9">
    <source>
        <dbReference type="SAM" id="MobiDB-lite"/>
    </source>
</evidence>
<dbReference type="InterPro" id="IPR005225">
    <property type="entry name" value="Small_GTP-bd"/>
</dbReference>
<dbReference type="RefSeq" id="WP_198925264.1">
    <property type="nucleotide sequence ID" value="NZ_BKZW01000001.1"/>
</dbReference>
<evidence type="ECO:0000256" key="6">
    <source>
        <dbReference type="HAMAP-Rule" id="MF_00900"/>
    </source>
</evidence>
<keyword evidence="4 8" id="KW-0460">Magnesium</keyword>
<dbReference type="HAMAP" id="MF_00900">
    <property type="entry name" value="GTPase_HflX"/>
    <property type="match status" value="1"/>
</dbReference>
<dbReference type="GO" id="GO:0046872">
    <property type="term" value="F:metal ion binding"/>
    <property type="evidence" value="ECO:0007669"/>
    <property type="project" value="UniProtKB-KW"/>
</dbReference>
<evidence type="ECO:0000256" key="3">
    <source>
        <dbReference type="ARBA" id="ARBA00022741"/>
    </source>
</evidence>
<dbReference type="InterPro" id="IPR006073">
    <property type="entry name" value="GTP-bd"/>
</dbReference>
<dbReference type="PANTHER" id="PTHR10229">
    <property type="entry name" value="GTP-BINDING PROTEIN HFLX"/>
    <property type="match status" value="1"/>
</dbReference>
<dbReference type="Pfam" id="PF01926">
    <property type="entry name" value="MMR_HSR1"/>
    <property type="match status" value="1"/>
</dbReference>
<dbReference type="GO" id="GO:0005737">
    <property type="term" value="C:cytoplasm"/>
    <property type="evidence" value="ECO:0007669"/>
    <property type="project" value="UniProtKB-SubCell"/>
</dbReference>
<feature type="binding site" evidence="8">
    <location>
        <position position="235"/>
    </location>
    <ligand>
        <name>Mg(2+)</name>
        <dbReference type="ChEBI" id="CHEBI:18420"/>
    </ligand>
</feature>
<gene>
    <name evidence="11" type="primary">hflX_2</name>
    <name evidence="6" type="synonym">hflX</name>
    <name evidence="11" type="ORF">KDW_28720</name>
</gene>
<dbReference type="Pfam" id="PF16360">
    <property type="entry name" value="GTP-bdg_M"/>
    <property type="match status" value="1"/>
</dbReference>
<dbReference type="NCBIfam" id="TIGR03156">
    <property type="entry name" value="GTP_HflX"/>
    <property type="match status" value="1"/>
</dbReference>
<feature type="binding site" evidence="7">
    <location>
        <begin position="228"/>
        <end position="235"/>
    </location>
    <ligand>
        <name>GTP</name>
        <dbReference type="ChEBI" id="CHEBI:37565"/>
    </ligand>
</feature>
<dbReference type="PANTHER" id="PTHR10229:SF0">
    <property type="entry name" value="GTP-BINDING PROTEIN 6-RELATED"/>
    <property type="match status" value="1"/>
</dbReference>
<dbReference type="PIRSF" id="PIRSF006809">
    <property type="entry name" value="GTP-binding_hflX_prd"/>
    <property type="match status" value="1"/>
</dbReference>
<keyword evidence="2 8" id="KW-0479">Metal-binding</keyword>
<dbReference type="FunFam" id="3.40.50.11060:FF:000001">
    <property type="entry name" value="GTPase HflX"/>
    <property type="match status" value="1"/>
</dbReference>
<dbReference type="InterPro" id="IPR032305">
    <property type="entry name" value="GTP-bd_M"/>
</dbReference>
<evidence type="ECO:0000313" key="12">
    <source>
        <dbReference type="Proteomes" id="UP000326912"/>
    </source>
</evidence>
<dbReference type="EMBL" id="BKZW01000001">
    <property type="protein sequence ID" value="GER88710.1"/>
    <property type="molecule type" value="Genomic_DNA"/>
</dbReference>
<dbReference type="InterPro" id="IPR016496">
    <property type="entry name" value="GTPase_HflX"/>
</dbReference>
<sequence>MPEQMSSQEKNNKDTNEQKPMRGLLADAPLRAILVSVETSETDWPLHESLDELEQLASTAGVQCVDRVIQKMDHPHPATLLGSGKVKELSELLHAHDCDAVIFDLELRPNQHRNLERELEIQVLDRTALILIIFGQRARTREGRLQVELAQVEYDLPRLTRQWSHLSRQSGGGTNQRGEGEKQIEVDRRLLRRQKTLLEEELEQVRGQRQLHRERRKYAGAPVVALVGYTNAGKSTMLNQLAGTTTTLAEDKLFATLDPTTRRVRLAGGQEILFSDTVGFVQRLPTTLVAAFRATLEEVAEADLLVHVVDASHPYVQHQIEAVELVLEEIGGGGLPMVLALNKADLLPEGHQLELKGVAATLPKVEVSAMKGTNVDSLLRCISETLVEQFTALDVVIPYDHGELVAQFHQYGTIEIEEYEDGGTHLRGHMPQNHSGPFMAFQVEAQPKKARLSRRAKQEELEQQESKQEESIHEESIVS</sequence>
<protein>
    <recommendedName>
        <fullName evidence="6">GTPase HflX</fullName>
    </recommendedName>
    <alternativeName>
        <fullName evidence="6">GTP-binding protein HflX</fullName>
    </alternativeName>
</protein>
<dbReference type="GO" id="GO:0005525">
    <property type="term" value="F:GTP binding"/>
    <property type="evidence" value="ECO:0007669"/>
    <property type="project" value="UniProtKB-UniRule"/>
</dbReference>
<feature type="binding site" evidence="7">
    <location>
        <begin position="254"/>
        <end position="258"/>
    </location>
    <ligand>
        <name>GTP</name>
        <dbReference type="ChEBI" id="CHEBI:37565"/>
    </ligand>
</feature>
<feature type="binding site" evidence="7">
    <location>
        <begin position="276"/>
        <end position="279"/>
    </location>
    <ligand>
        <name>GTP</name>
        <dbReference type="ChEBI" id="CHEBI:37565"/>
    </ligand>
</feature>
<keyword evidence="5 6" id="KW-0342">GTP-binding</keyword>
<evidence type="ECO:0000256" key="2">
    <source>
        <dbReference type="ARBA" id="ARBA00022723"/>
    </source>
</evidence>
<evidence type="ECO:0000256" key="4">
    <source>
        <dbReference type="ARBA" id="ARBA00022842"/>
    </source>
</evidence>
<feature type="region of interest" description="Disordered" evidence="9">
    <location>
        <begin position="446"/>
        <end position="479"/>
    </location>
</feature>
<feature type="binding site" evidence="8">
    <location>
        <position position="256"/>
    </location>
    <ligand>
        <name>Mg(2+)</name>
        <dbReference type="ChEBI" id="CHEBI:18420"/>
    </ligand>
</feature>
<feature type="region of interest" description="Disordered" evidence="9">
    <location>
        <begin position="165"/>
        <end position="184"/>
    </location>
</feature>
<dbReference type="InterPro" id="IPR030394">
    <property type="entry name" value="G_HFLX_dom"/>
</dbReference>
<evidence type="ECO:0000313" key="11">
    <source>
        <dbReference type="EMBL" id="GER88710.1"/>
    </source>
</evidence>
<dbReference type="AlphaFoldDB" id="A0A5J4KQJ9"/>
<dbReference type="GO" id="GO:0043022">
    <property type="term" value="F:ribosome binding"/>
    <property type="evidence" value="ECO:0007669"/>
    <property type="project" value="TreeGrafter"/>
</dbReference>
<dbReference type="Pfam" id="PF13167">
    <property type="entry name" value="GTP-bdg_N"/>
    <property type="match status" value="1"/>
</dbReference>
<dbReference type="SUPFAM" id="SSF52540">
    <property type="entry name" value="P-loop containing nucleoside triphosphate hydrolases"/>
    <property type="match status" value="1"/>
</dbReference>
<reference evidence="11 12" key="1">
    <citation type="submission" date="2019-10" db="EMBL/GenBank/DDBJ databases">
        <title>Dictyobacter vulcani sp. nov., within the class Ktedonobacteria, isolated from soil of volcanic Mt. Zao.</title>
        <authorList>
            <person name="Zheng Y."/>
            <person name="Wang C.M."/>
            <person name="Sakai Y."/>
            <person name="Abe K."/>
            <person name="Yokota A."/>
            <person name="Yabe S."/>
        </authorList>
    </citation>
    <scope>NUCLEOTIDE SEQUENCE [LARGE SCALE GENOMIC DNA]</scope>
    <source>
        <strain evidence="11 12">W12</strain>
    </source>
</reference>
<dbReference type="Gene3D" id="3.40.50.300">
    <property type="entry name" value="P-loop containing nucleotide triphosphate hydrolases"/>
    <property type="match status" value="1"/>
</dbReference>
<dbReference type="GO" id="GO:0003924">
    <property type="term" value="F:GTPase activity"/>
    <property type="evidence" value="ECO:0007669"/>
    <property type="project" value="UniProtKB-UniRule"/>
</dbReference>
<feature type="compositionally biased region" description="Basic and acidic residues" evidence="9">
    <location>
        <begin position="456"/>
        <end position="479"/>
    </location>
</feature>
<feature type="compositionally biased region" description="Basic and acidic residues" evidence="9">
    <location>
        <begin position="10"/>
        <end position="20"/>
    </location>
</feature>
<keyword evidence="3 6" id="KW-0547">Nucleotide-binding</keyword>
<dbReference type="Gene3D" id="3.40.50.11060">
    <property type="entry name" value="GTPase HflX, N-terminal domain"/>
    <property type="match status" value="1"/>
</dbReference>
<dbReference type="PRINTS" id="PR00326">
    <property type="entry name" value="GTP1OBG"/>
</dbReference>
<dbReference type="InterPro" id="IPR027417">
    <property type="entry name" value="P-loop_NTPase"/>
</dbReference>
<dbReference type="PROSITE" id="PS51705">
    <property type="entry name" value="G_HFLX"/>
    <property type="match status" value="1"/>
</dbReference>
<dbReference type="CDD" id="cd01878">
    <property type="entry name" value="HflX"/>
    <property type="match status" value="1"/>
</dbReference>
<dbReference type="Gene3D" id="6.10.250.2860">
    <property type="match status" value="1"/>
</dbReference>
<comment type="caution">
    <text evidence="11">The sequence shown here is derived from an EMBL/GenBank/DDBJ whole genome shotgun (WGS) entry which is preliminary data.</text>
</comment>
<comment type="function">
    <text evidence="6">GTPase that associates with the 50S ribosomal subunit and may have a role during protein synthesis or ribosome biogenesis.</text>
</comment>
<accession>A0A5J4KQJ9</accession>
<evidence type="ECO:0000256" key="8">
    <source>
        <dbReference type="PIRSR" id="PIRSR006809-2"/>
    </source>
</evidence>
<dbReference type="NCBIfam" id="TIGR00231">
    <property type="entry name" value="small_GTP"/>
    <property type="match status" value="1"/>
</dbReference>
<proteinExistence type="inferred from homology"/>
<comment type="cofactor">
    <cofactor evidence="8">
        <name>Mg(2+)</name>
        <dbReference type="ChEBI" id="CHEBI:18420"/>
    </cofactor>
</comment>